<dbReference type="PANTHER" id="PTHR33387">
    <property type="entry name" value="RMLC-LIKE JELLY ROLL FOLD PROTEIN"/>
    <property type="match status" value="1"/>
</dbReference>
<comment type="caution">
    <text evidence="2">The sequence shown here is derived from an EMBL/GenBank/DDBJ whole genome shotgun (WGS) entry which is preliminary data.</text>
</comment>
<accession>A0ABP9CKT1</accession>
<evidence type="ECO:0000313" key="2">
    <source>
        <dbReference type="EMBL" id="GAA4811611.1"/>
    </source>
</evidence>
<dbReference type="InterPro" id="IPR014710">
    <property type="entry name" value="RmlC-like_jellyroll"/>
</dbReference>
<dbReference type="InterPro" id="IPR011051">
    <property type="entry name" value="RmlC_Cupin_sf"/>
</dbReference>
<proteinExistence type="predicted"/>
<dbReference type="EMBL" id="BAABKQ010000001">
    <property type="protein sequence ID" value="GAA4811611.1"/>
    <property type="molecule type" value="Genomic_DNA"/>
</dbReference>
<dbReference type="CDD" id="cd06121">
    <property type="entry name" value="cupin_YML079wp"/>
    <property type="match status" value="1"/>
</dbReference>
<protein>
    <submittedName>
        <fullName evidence="2">Cupin domain-containing protein</fullName>
    </submittedName>
</protein>
<dbReference type="Gene3D" id="2.60.120.10">
    <property type="entry name" value="Jelly Rolls"/>
    <property type="match status" value="1"/>
</dbReference>
<keyword evidence="3" id="KW-1185">Reference proteome</keyword>
<dbReference type="SUPFAM" id="SSF51182">
    <property type="entry name" value="RmlC-like cupins"/>
    <property type="match status" value="1"/>
</dbReference>
<dbReference type="RefSeq" id="WP_242474467.1">
    <property type="nucleotide sequence ID" value="NZ_BAABKQ010000001.1"/>
</dbReference>
<dbReference type="PANTHER" id="PTHR33387:SF3">
    <property type="entry name" value="DUF985 DOMAIN-CONTAINING PROTEIN"/>
    <property type="match status" value="1"/>
</dbReference>
<sequence length="157" mass="16774">MDGCDYATMNFPLPDWAGGLGLEPHPEGGWFRETWRSGTTLAAAALPPGFQGPRSAGTSILFLLAPGQQSAWHRVPGAELWLHHRGGPVALELGGTGDAPRDTIVRVVGTDVERGESPQAVVPEWCWQRAQPLGDDAGLVGCVVVPGFDFADFRMLD</sequence>
<reference evidence="3" key="1">
    <citation type="journal article" date="2019" name="Int. J. Syst. Evol. Microbiol.">
        <title>The Global Catalogue of Microorganisms (GCM) 10K type strain sequencing project: providing services to taxonomists for standard genome sequencing and annotation.</title>
        <authorList>
            <consortium name="The Broad Institute Genomics Platform"/>
            <consortium name="The Broad Institute Genome Sequencing Center for Infectious Disease"/>
            <person name="Wu L."/>
            <person name="Ma J."/>
        </authorList>
    </citation>
    <scope>NUCLEOTIDE SEQUENCE [LARGE SCALE GENOMIC DNA]</scope>
    <source>
        <strain evidence="3">JCM 18542</strain>
    </source>
</reference>
<organism evidence="2 3">
    <name type="scientific">Tomitella cavernea</name>
    <dbReference type="NCBI Taxonomy" id="1387982"/>
    <lineage>
        <taxon>Bacteria</taxon>
        <taxon>Bacillati</taxon>
        <taxon>Actinomycetota</taxon>
        <taxon>Actinomycetes</taxon>
        <taxon>Mycobacteriales</taxon>
        <taxon>Tomitella</taxon>
    </lineage>
</organism>
<evidence type="ECO:0000259" key="1">
    <source>
        <dbReference type="Pfam" id="PF06172"/>
    </source>
</evidence>
<dbReference type="InterPro" id="IPR039935">
    <property type="entry name" value="YML079W-like"/>
</dbReference>
<gene>
    <name evidence="2" type="ORF">GCM10023353_15240</name>
</gene>
<dbReference type="InterPro" id="IPR009327">
    <property type="entry name" value="Cupin_DUF985"/>
</dbReference>
<evidence type="ECO:0000313" key="3">
    <source>
        <dbReference type="Proteomes" id="UP001500839"/>
    </source>
</evidence>
<name>A0ABP9CKT1_9ACTN</name>
<feature type="domain" description="DUF985" evidence="1">
    <location>
        <begin position="18"/>
        <end position="156"/>
    </location>
</feature>
<dbReference type="Pfam" id="PF06172">
    <property type="entry name" value="Cupin_5"/>
    <property type="match status" value="1"/>
</dbReference>
<dbReference type="Proteomes" id="UP001500839">
    <property type="component" value="Unassembled WGS sequence"/>
</dbReference>